<dbReference type="InterPro" id="IPR020845">
    <property type="entry name" value="AMP-binding_CS"/>
</dbReference>
<dbReference type="Gene3D" id="3.30.300.30">
    <property type="match status" value="1"/>
</dbReference>
<feature type="domain" description="AMP-dependent synthetase/ligase" evidence="3">
    <location>
        <begin position="27"/>
        <end position="407"/>
    </location>
</feature>
<reference evidence="5 6" key="1">
    <citation type="journal article" date="2012" name="PLoS Pathog.">
        <title>Diverse lifestyles and strategies of plant pathogenesis encoded in the genomes of eighteen Dothideomycetes fungi.</title>
        <authorList>
            <person name="Ohm R.A."/>
            <person name="Feau N."/>
            <person name="Henrissat B."/>
            <person name="Schoch C.L."/>
            <person name="Horwitz B.A."/>
            <person name="Barry K.W."/>
            <person name="Condon B.J."/>
            <person name="Copeland A.C."/>
            <person name="Dhillon B."/>
            <person name="Glaser F."/>
            <person name="Hesse C.N."/>
            <person name="Kosti I."/>
            <person name="LaButti K."/>
            <person name="Lindquist E.A."/>
            <person name="Lucas S."/>
            <person name="Salamov A.A."/>
            <person name="Bradshaw R.E."/>
            <person name="Ciuffetti L."/>
            <person name="Hamelin R.C."/>
            <person name="Kema G.H.J."/>
            <person name="Lawrence C."/>
            <person name="Scott J.A."/>
            <person name="Spatafora J.W."/>
            <person name="Turgeon B.G."/>
            <person name="de Wit P.J.G.M."/>
            <person name="Zhong S."/>
            <person name="Goodwin S.B."/>
            <person name="Grigoriev I.V."/>
        </authorList>
    </citation>
    <scope>NUCLEOTIDE SEQUENCE [LARGE SCALE GENOMIC DNA]</scope>
    <source>
        <strain evidence="6">C5 / ATCC 48332 / race O</strain>
    </source>
</reference>
<sequence length="563" mass="61856">MPITSPLPSVTLPEIDLFSFIFGRTDRKWSDDLVIIKDADDLQRQYTFKEVEQHAVTFGAGIQTTLNIQKGDMIAVISQNDIDVLPILFGTASIGAIFSPMNPGHAPEELVKQLRTAEAKLVVTHFTNVHAIARVCAQVGIPESHILTLGSQTELNGPIQHWKSICRATDKRHFQPAKISPKQDPALLLYSSGTTGVPKGVILTHYNLISNLLIRVAAEWGQNLPDAPPSGDKALMVIPFVHAYGLSYVLLTNLYGGIPVVVMSKFDFTKWCQTIEKEKITIVTMIPTMALRLIRERIPYDLSSVRMAVIGGAATPSEIQQTLADRYNMPSRLGYGLTEAGPGITGKRWCDWNDELGSGDPLYPNVVAKILPFEDGAGAGPISDEELPQGTAGEIYIHSPGNFKGYWKNPQATKEVLSSDGWLRTGDVGYFDEKARFIPTDRAKELIKYKGFQVAPAELEGLLATHELVEDVAVVGAWSEEIGSEIPVAFVVPKGGLAATKSWDDVAIMTWLSEKVVKYKNLKGLKFIQAIPRNANGKVLRKVVKEMAMKEFSSKNRVLPAKL</sequence>
<dbReference type="PANTHER" id="PTHR24096:SF149">
    <property type="entry name" value="AMP-BINDING DOMAIN-CONTAINING PROTEIN-RELATED"/>
    <property type="match status" value="1"/>
</dbReference>
<proteinExistence type="inferred from homology"/>
<evidence type="ECO:0000313" key="6">
    <source>
        <dbReference type="Proteomes" id="UP000016936"/>
    </source>
</evidence>
<dbReference type="Pfam" id="PF00501">
    <property type="entry name" value="AMP-binding"/>
    <property type="match status" value="1"/>
</dbReference>
<name>M2V5M5_COCH5</name>
<dbReference type="Gene3D" id="3.40.50.12780">
    <property type="entry name" value="N-terminal domain of ligase-like"/>
    <property type="match status" value="1"/>
</dbReference>
<evidence type="ECO:0000256" key="1">
    <source>
        <dbReference type="ARBA" id="ARBA00006432"/>
    </source>
</evidence>
<protein>
    <recommendedName>
        <fullName evidence="7">Acetyl-CoA synthetase-like protein</fullName>
    </recommendedName>
</protein>
<dbReference type="PROSITE" id="PS00455">
    <property type="entry name" value="AMP_BINDING"/>
    <property type="match status" value="1"/>
</dbReference>
<feature type="domain" description="AMP-binding enzyme C-terminal" evidence="4">
    <location>
        <begin position="458"/>
        <end position="538"/>
    </location>
</feature>
<dbReference type="AlphaFoldDB" id="M2V5M5"/>
<reference evidence="6" key="2">
    <citation type="journal article" date="2013" name="PLoS Genet.">
        <title>Comparative genome structure, secondary metabolite, and effector coding capacity across Cochliobolus pathogens.</title>
        <authorList>
            <person name="Condon B.J."/>
            <person name="Leng Y."/>
            <person name="Wu D."/>
            <person name="Bushley K.E."/>
            <person name="Ohm R.A."/>
            <person name="Otillar R."/>
            <person name="Martin J."/>
            <person name="Schackwitz W."/>
            <person name="Grimwood J."/>
            <person name="MohdZainudin N."/>
            <person name="Xue C."/>
            <person name="Wang R."/>
            <person name="Manning V.A."/>
            <person name="Dhillon B."/>
            <person name="Tu Z.J."/>
            <person name="Steffenson B.J."/>
            <person name="Salamov A."/>
            <person name="Sun H."/>
            <person name="Lowry S."/>
            <person name="LaButti K."/>
            <person name="Han J."/>
            <person name="Copeland A."/>
            <person name="Lindquist E."/>
            <person name="Barry K."/>
            <person name="Schmutz J."/>
            <person name="Baker S.E."/>
            <person name="Ciuffetti L.M."/>
            <person name="Grigoriev I.V."/>
            <person name="Zhong S."/>
            <person name="Turgeon B.G."/>
        </authorList>
    </citation>
    <scope>NUCLEOTIDE SEQUENCE [LARGE SCALE GENOMIC DNA]</scope>
    <source>
        <strain evidence="6">C5 / ATCC 48332 / race O</strain>
    </source>
</reference>
<evidence type="ECO:0008006" key="7">
    <source>
        <dbReference type="Google" id="ProtNLM"/>
    </source>
</evidence>
<dbReference type="SUPFAM" id="SSF56801">
    <property type="entry name" value="Acetyl-CoA synthetase-like"/>
    <property type="match status" value="1"/>
</dbReference>
<evidence type="ECO:0000313" key="5">
    <source>
        <dbReference type="EMBL" id="EMD95283.1"/>
    </source>
</evidence>
<dbReference type="STRING" id="701091.M2V5M5"/>
<dbReference type="GO" id="GO:0016405">
    <property type="term" value="F:CoA-ligase activity"/>
    <property type="evidence" value="ECO:0007669"/>
    <property type="project" value="TreeGrafter"/>
</dbReference>
<evidence type="ECO:0000256" key="2">
    <source>
        <dbReference type="ARBA" id="ARBA00022598"/>
    </source>
</evidence>
<dbReference type="Pfam" id="PF13193">
    <property type="entry name" value="AMP-binding_C"/>
    <property type="match status" value="1"/>
</dbReference>
<dbReference type="InterPro" id="IPR042099">
    <property type="entry name" value="ANL_N_sf"/>
</dbReference>
<dbReference type="HOGENOM" id="CLU_000022_59_2_1"/>
<dbReference type="EMBL" id="KB445571">
    <property type="protein sequence ID" value="EMD95283.1"/>
    <property type="molecule type" value="Genomic_DNA"/>
</dbReference>
<dbReference type="eggNOG" id="KOG1176">
    <property type="taxonomic scope" value="Eukaryota"/>
</dbReference>
<dbReference type="PANTHER" id="PTHR24096">
    <property type="entry name" value="LONG-CHAIN-FATTY-ACID--COA LIGASE"/>
    <property type="match status" value="1"/>
</dbReference>
<dbReference type="InterPro" id="IPR025110">
    <property type="entry name" value="AMP-bd_C"/>
</dbReference>
<gene>
    <name evidence="5" type="ORF">COCHEDRAFT_1092826</name>
</gene>
<keyword evidence="6" id="KW-1185">Reference proteome</keyword>
<keyword evidence="2" id="KW-0436">Ligase</keyword>
<organism evidence="5 6">
    <name type="scientific">Cochliobolus heterostrophus (strain C5 / ATCC 48332 / race O)</name>
    <name type="common">Southern corn leaf blight fungus</name>
    <name type="synonym">Bipolaris maydis</name>
    <dbReference type="NCBI Taxonomy" id="701091"/>
    <lineage>
        <taxon>Eukaryota</taxon>
        <taxon>Fungi</taxon>
        <taxon>Dikarya</taxon>
        <taxon>Ascomycota</taxon>
        <taxon>Pezizomycotina</taxon>
        <taxon>Dothideomycetes</taxon>
        <taxon>Pleosporomycetidae</taxon>
        <taxon>Pleosporales</taxon>
        <taxon>Pleosporineae</taxon>
        <taxon>Pleosporaceae</taxon>
        <taxon>Bipolaris</taxon>
    </lineage>
</organism>
<dbReference type="InterPro" id="IPR000873">
    <property type="entry name" value="AMP-dep_synth/lig_dom"/>
</dbReference>
<dbReference type="InterPro" id="IPR045851">
    <property type="entry name" value="AMP-bd_C_sf"/>
</dbReference>
<comment type="similarity">
    <text evidence="1">Belongs to the ATP-dependent AMP-binding enzyme family.</text>
</comment>
<accession>M2V5M5</accession>
<dbReference type="OMA" id="HTERYHI"/>
<dbReference type="Proteomes" id="UP000016936">
    <property type="component" value="Unassembled WGS sequence"/>
</dbReference>
<evidence type="ECO:0000259" key="4">
    <source>
        <dbReference type="Pfam" id="PF13193"/>
    </source>
</evidence>
<evidence type="ECO:0000259" key="3">
    <source>
        <dbReference type="Pfam" id="PF00501"/>
    </source>
</evidence>